<feature type="compositionally biased region" description="Basic and acidic residues" evidence="6">
    <location>
        <begin position="898"/>
        <end position="908"/>
    </location>
</feature>
<feature type="domain" description="C3H1-type" evidence="7">
    <location>
        <begin position="70"/>
        <end position="98"/>
    </location>
</feature>
<feature type="region of interest" description="Disordered" evidence="6">
    <location>
        <begin position="888"/>
        <end position="914"/>
    </location>
</feature>
<protein>
    <submittedName>
        <fullName evidence="8">Zinc finger (Ccch type) motif-containing protein</fullName>
    </submittedName>
</protein>
<keyword evidence="2" id="KW-0677">Repeat</keyword>
<dbReference type="PROSITE" id="PS50103">
    <property type="entry name" value="ZF_C3H1"/>
    <property type="match status" value="3"/>
</dbReference>
<feature type="compositionally biased region" description="Polar residues" evidence="6">
    <location>
        <begin position="643"/>
        <end position="654"/>
    </location>
</feature>
<evidence type="ECO:0000256" key="4">
    <source>
        <dbReference type="ARBA" id="ARBA00022833"/>
    </source>
</evidence>
<feature type="domain" description="C3H1-type" evidence="7">
    <location>
        <begin position="2"/>
        <end position="29"/>
    </location>
</feature>
<keyword evidence="3 5" id="KW-0863">Zinc-finger</keyword>
<dbReference type="GeneID" id="94432441"/>
<feature type="zinc finger region" description="C3H1-type" evidence="5">
    <location>
        <begin position="2"/>
        <end position="29"/>
    </location>
</feature>
<dbReference type="Proteomes" id="UP000221165">
    <property type="component" value="Unassembled WGS sequence"/>
</dbReference>
<feature type="region of interest" description="Disordered" evidence="6">
    <location>
        <begin position="806"/>
        <end position="875"/>
    </location>
</feature>
<dbReference type="InterPro" id="IPR045877">
    <property type="entry name" value="ZFP36-like"/>
</dbReference>
<organism evidence="8 9">
    <name type="scientific">Cystoisospora suis</name>
    <dbReference type="NCBI Taxonomy" id="483139"/>
    <lineage>
        <taxon>Eukaryota</taxon>
        <taxon>Sar</taxon>
        <taxon>Alveolata</taxon>
        <taxon>Apicomplexa</taxon>
        <taxon>Conoidasida</taxon>
        <taxon>Coccidia</taxon>
        <taxon>Eucoccidiorida</taxon>
        <taxon>Eimeriorina</taxon>
        <taxon>Sarcocystidae</taxon>
        <taxon>Cystoisospora</taxon>
    </lineage>
</organism>
<dbReference type="InterPro" id="IPR036855">
    <property type="entry name" value="Znf_CCCH_sf"/>
</dbReference>
<evidence type="ECO:0000259" key="7">
    <source>
        <dbReference type="PROSITE" id="PS50103"/>
    </source>
</evidence>
<feature type="compositionally biased region" description="Low complexity" evidence="6">
    <location>
        <begin position="806"/>
        <end position="825"/>
    </location>
</feature>
<dbReference type="Gene3D" id="3.30.1370.210">
    <property type="match status" value="1"/>
</dbReference>
<feature type="region of interest" description="Disordered" evidence="6">
    <location>
        <begin position="108"/>
        <end position="191"/>
    </location>
</feature>
<dbReference type="GO" id="GO:0008270">
    <property type="term" value="F:zinc ion binding"/>
    <property type="evidence" value="ECO:0007669"/>
    <property type="project" value="UniProtKB-KW"/>
</dbReference>
<evidence type="ECO:0000256" key="2">
    <source>
        <dbReference type="ARBA" id="ARBA00022737"/>
    </source>
</evidence>
<dbReference type="PANTHER" id="PTHR12547:SF18">
    <property type="entry name" value="PROTEIN TIS11"/>
    <property type="match status" value="1"/>
</dbReference>
<dbReference type="PANTHER" id="PTHR12547">
    <property type="entry name" value="CCCH ZINC FINGER/TIS11-RELATED"/>
    <property type="match status" value="1"/>
</dbReference>
<accession>A0A2C6KKA2</accession>
<dbReference type="SMART" id="SM00356">
    <property type="entry name" value="ZnF_C3H1"/>
    <property type="match status" value="3"/>
</dbReference>
<feature type="domain" description="C3H1-type" evidence="7">
    <location>
        <begin position="37"/>
        <end position="64"/>
    </location>
</feature>
<dbReference type="VEuPathDB" id="ToxoDB:CSUI_009111"/>
<dbReference type="SUPFAM" id="SSF90229">
    <property type="entry name" value="CCCH zinc finger"/>
    <property type="match status" value="2"/>
</dbReference>
<keyword evidence="1 5" id="KW-0479">Metal-binding</keyword>
<dbReference type="RefSeq" id="XP_067918793.1">
    <property type="nucleotide sequence ID" value="XM_068069230.1"/>
</dbReference>
<evidence type="ECO:0000256" key="6">
    <source>
        <dbReference type="SAM" id="MobiDB-lite"/>
    </source>
</evidence>
<name>A0A2C6KKA2_9APIC</name>
<feature type="region of interest" description="Disordered" evidence="6">
    <location>
        <begin position="310"/>
        <end position="354"/>
    </location>
</feature>
<dbReference type="AlphaFoldDB" id="A0A2C6KKA2"/>
<dbReference type="InterPro" id="IPR000571">
    <property type="entry name" value="Znf_CCCH"/>
</dbReference>
<dbReference type="OrthoDB" id="329686at2759"/>
<proteinExistence type="predicted"/>
<feature type="compositionally biased region" description="Polar residues" evidence="6">
    <location>
        <begin position="310"/>
        <end position="319"/>
    </location>
</feature>
<comment type="caution">
    <text evidence="8">The sequence shown here is derived from an EMBL/GenBank/DDBJ whole genome shotgun (WGS) entry which is preliminary data.</text>
</comment>
<dbReference type="EMBL" id="MIGC01005297">
    <property type="protein sequence ID" value="PHJ17068.1"/>
    <property type="molecule type" value="Genomic_DNA"/>
</dbReference>
<reference evidence="8 9" key="1">
    <citation type="journal article" date="2017" name="Int. J. Parasitol.">
        <title>The genome of the protozoan parasite Cystoisospora suis and a reverse vaccinology approach to identify vaccine candidates.</title>
        <authorList>
            <person name="Palmieri N."/>
            <person name="Shrestha A."/>
            <person name="Ruttkowski B."/>
            <person name="Beck T."/>
            <person name="Vogl C."/>
            <person name="Tomley F."/>
            <person name="Blake D.P."/>
            <person name="Joachim A."/>
        </authorList>
    </citation>
    <scope>NUCLEOTIDE SEQUENCE [LARGE SCALE GENOMIC DNA]</scope>
    <source>
        <strain evidence="8 9">Wien I</strain>
    </source>
</reference>
<feature type="region of interest" description="Disordered" evidence="6">
    <location>
        <begin position="616"/>
        <end position="655"/>
    </location>
</feature>
<evidence type="ECO:0000313" key="9">
    <source>
        <dbReference type="Proteomes" id="UP000221165"/>
    </source>
</evidence>
<keyword evidence="4 5" id="KW-0862">Zinc</keyword>
<evidence type="ECO:0000256" key="3">
    <source>
        <dbReference type="ARBA" id="ARBA00022771"/>
    </source>
</evidence>
<feature type="zinc finger region" description="C3H1-type" evidence="5">
    <location>
        <begin position="37"/>
        <end position="64"/>
    </location>
</feature>
<gene>
    <name evidence="8" type="ORF">CSUI_009111</name>
</gene>
<evidence type="ECO:0000256" key="1">
    <source>
        <dbReference type="ARBA" id="ARBA00022723"/>
    </source>
</evidence>
<evidence type="ECO:0000313" key="8">
    <source>
        <dbReference type="EMBL" id="PHJ17068.1"/>
    </source>
</evidence>
<feature type="zinc finger region" description="C3H1-type" evidence="5">
    <location>
        <begin position="70"/>
        <end position="98"/>
    </location>
</feature>
<dbReference type="Pfam" id="PF00642">
    <property type="entry name" value="zf-CCCH"/>
    <property type="match status" value="1"/>
</dbReference>
<sequence>MLYKTNLCKFYLKGTCKRGHKCSWAHGETDIRPFPAFFKTRMCYNWIYFGTCDRQPCTYAHSHLELRGSGKALRLCNYYFRDAHCPKGARCPMAHDINQLDPAIKNLPPLLNDWTSDGASNSGLPPQPPPAPQSPSSDLPCSPPSNYQARRPTSALPVPKQPNFPGQHTGPGGPHHTPFHKAGGDAPQGVAFPARNDNGPLPEIACELARGGISTRQAPPRPLKYSCGESANREIAAISETSHPETLYSAAALSATQLHAKSGTVLTEGELNAGRGPAWSQTLFGTRSGGSEGDAYSPVARYPFSNVSSRNVGIASSSRPPEEGDLHVTRRPLNVPQGSQPHSLPPPPQLEAGSSHYLRELPENEAALSSAGVCVEAPQRLPAAFSYPVTAQSPNASQDDCYRQDRVDAQPLGGGTWLWRATERQSELSQDRGEMSQGGWPAPAFFRPSVEHSVGPDAGFRCLGGQDSSTASRDLSRQHVLYTLHAGADPEQSAPSRKASTAELYPSGTDPFGDIWALLDESPGPASSEPVCRSATSGSVVAPQVSLGSTGAARVENGASGKEHCAKEAERSGVDVGSEPLSDVVDERRRLDQLFQDSPPSDCTRDVEWELSQSADRSLGIGGSRVSRRSGLRGASLAPGARGTSSQRSVSGCPTVSPGAIRTAASGPSPNADCRYFVTSSSISVVGGAPNNSPPEDPPCSLSASCSKSTLNAVVESCSSGSSAVLRGLSPGPPLEPFLTTNREVLTAGAYTSGGSDQDTQQVSDREMQRELFPGTLPCSEFWNGEGGFSTVGGDNGDTGHAACCSPSHSNSSYNSSYSTSLGTSRNGSSDTAHNEGNRSSQSPPWGSLGGRNSEHPSTSGPSEESNDTELMRLTELFLHLSTSASTCGSSAAVGADTDARQAQRPHEGAAAST</sequence>
<dbReference type="GO" id="GO:0003729">
    <property type="term" value="F:mRNA binding"/>
    <property type="evidence" value="ECO:0007669"/>
    <property type="project" value="InterPro"/>
</dbReference>
<keyword evidence="9" id="KW-1185">Reference proteome</keyword>
<evidence type="ECO:0000256" key="5">
    <source>
        <dbReference type="PROSITE-ProRule" id="PRU00723"/>
    </source>
</evidence>